<dbReference type="RefSeq" id="WP_123148763.1">
    <property type="nucleotide sequence ID" value="NZ_FUIG01000026.1"/>
</dbReference>
<proteinExistence type="predicted"/>
<dbReference type="EMBL" id="FUIG01000026">
    <property type="protein sequence ID" value="SJM31540.1"/>
    <property type="molecule type" value="Genomic_DNA"/>
</dbReference>
<keyword evidence="2" id="KW-1185">Reference proteome</keyword>
<evidence type="ECO:0000313" key="1">
    <source>
        <dbReference type="EMBL" id="SJM31540.1"/>
    </source>
</evidence>
<accession>A0A2P9AK86</accession>
<evidence type="ECO:0008006" key="3">
    <source>
        <dbReference type="Google" id="ProtNLM"/>
    </source>
</evidence>
<name>A0A2P9AK86_9HYPH</name>
<gene>
    <name evidence="1" type="ORF">BQ8482_20155</name>
</gene>
<dbReference type="Proteomes" id="UP000245698">
    <property type="component" value="Unassembled WGS sequence"/>
</dbReference>
<dbReference type="AlphaFoldDB" id="A0A2P9AK86"/>
<evidence type="ECO:0000313" key="2">
    <source>
        <dbReference type="Proteomes" id="UP000245698"/>
    </source>
</evidence>
<reference evidence="2" key="1">
    <citation type="submission" date="2016-12" db="EMBL/GenBank/DDBJ databases">
        <authorList>
            <person name="Brunel B."/>
        </authorList>
    </citation>
    <scope>NUCLEOTIDE SEQUENCE [LARGE SCALE GENOMIC DNA]</scope>
</reference>
<organism evidence="1 2">
    <name type="scientific">Mesorhizobium delmotii</name>
    <dbReference type="NCBI Taxonomy" id="1631247"/>
    <lineage>
        <taxon>Bacteria</taxon>
        <taxon>Pseudomonadati</taxon>
        <taxon>Pseudomonadota</taxon>
        <taxon>Alphaproteobacteria</taxon>
        <taxon>Hyphomicrobiales</taxon>
        <taxon>Phyllobacteriaceae</taxon>
        <taxon>Mesorhizobium</taxon>
    </lineage>
</organism>
<sequence>MRLRFLSLPAMVGALAGCQTGQDTAKKNPEAGYNRCIAAVAVWSITLKHETSAFMGVSQERMPSLFCQRLRDAVLSGRISASDINSLQLNQPTEIWKVIKGK</sequence>
<protein>
    <recommendedName>
        <fullName evidence="3">Lipoprotein</fullName>
    </recommendedName>
</protein>
<dbReference type="PROSITE" id="PS51257">
    <property type="entry name" value="PROKAR_LIPOPROTEIN"/>
    <property type="match status" value="1"/>
</dbReference>